<dbReference type="PANTHER" id="PTHR44196">
    <property type="entry name" value="DEHYDROGENASE/REDUCTASE SDR FAMILY MEMBER 7B"/>
    <property type="match status" value="1"/>
</dbReference>
<dbReference type="CDD" id="cd05233">
    <property type="entry name" value="SDR_c"/>
    <property type="match status" value="1"/>
</dbReference>
<dbReference type="GO" id="GO:0016491">
    <property type="term" value="F:oxidoreductase activity"/>
    <property type="evidence" value="ECO:0007669"/>
    <property type="project" value="UniProtKB-KW"/>
</dbReference>
<dbReference type="PROSITE" id="PS00061">
    <property type="entry name" value="ADH_SHORT"/>
    <property type="match status" value="1"/>
</dbReference>
<evidence type="ECO:0000256" key="2">
    <source>
        <dbReference type="ARBA" id="ARBA00023002"/>
    </source>
</evidence>
<evidence type="ECO:0000313" key="6">
    <source>
        <dbReference type="Proteomes" id="UP001055108"/>
    </source>
</evidence>
<keyword evidence="6" id="KW-1185">Reference proteome</keyword>
<dbReference type="InterPro" id="IPR002347">
    <property type="entry name" value="SDR_fam"/>
</dbReference>
<dbReference type="RefSeq" id="WP_238304332.1">
    <property type="nucleotide sequence ID" value="NZ_BPQM01000097.1"/>
</dbReference>
<accession>A0AA37MD06</accession>
<evidence type="ECO:0000256" key="3">
    <source>
        <dbReference type="RuleBase" id="RU000363"/>
    </source>
</evidence>
<organism evidence="5 6">
    <name type="scientific">Methylobacterium gregans</name>
    <dbReference type="NCBI Taxonomy" id="374424"/>
    <lineage>
        <taxon>Bacteria</taxon>
        <taxon>Pseudomonadati</taxon>
        <taxon>Pseudomonadota</taxon>
        <taxon>Alphaproteobacteria</taxon>
        <taxon>Hyphomicrobiales</taxon>
        <taxon>Methylobacteriaceae</taxon>
        <taxon>Methylobacterium</taxon>
    </lineage>
</organism>
<keyword evidence="2" id="KW-0560">Oxidoreductase</keyword>
<dbReference type="Pfam" id="PF00106">
    <property type="entry name" value="adh_short"/>
    <property type="match status" value="1"/>
</dbReference>
<dbReference type="PRINTS" id="PR00081">
    <property type="entry name" value="GDHRDH"/>
</dbReference>
<reference evidence="5" key="2">
    <citation type="submission" date="2021-08" db="EMBL/GenBank/DDBJ databases">
        <authorList>
            <person name="Tani A."/>
            <person name="Ola A."/>
            <person name="Ogura Y."/>
            <person name="Katsura K."/>
            <person name="Hayashi T."/>
        </authorList>
    </citation>
    <scope>NUCLEOTIDE SEQUENCE</scope>
    <source>
        <strain evidence="5">NBRC 103626</strain>
    </source>
</reference>
<dbReference type="SUPFAM" id="SSF51735">
    <property type="entry name" value="NAD(P)-binding Rossmann-fold domains"/>
    <property type="match status" value="1"/>
</dbReference>
<feature type="domain" description="Ketoreductase" evidence="4">
    <location>
        <begin position="10"/>
        <end position="193"/>
    </location>
</feature>
<sequence length="273" mass="28847">MGDPFVLAGRTALITGAGGGIGRALAQALARRGCHLALADIDAAGLSETARLLPAGLRISQHRLDVGDREAIASLPAAIRAVHPGLDLLVNNAGVALGGTFDQVAEADFEWLIGINFWGVVRMTRAFLPLLRESPDARIVNLSSLYGLIAPPGQTAYAASKFAVRGFSHALAHELAGSSVGVTVVHPGGVATRIAYSARLPADIAPEEGARGRALANSYLKLAPERAAEIILRAVERRRARVLVGTDARIVALLERLMPAAYWPVLTRLMRRP</sequence>
<dbReference type="EMBL" id="BPQM01000097">
    <property type="protein sequence ID" value="GJD80478.1"/>
    <property type="molecule type" value="Genomic_DNA"/>
</dbReference>
<comment type="similarity">
    <text evidence="1 3">Belongs to the short-chain dehydrogenases/reductases (SDR) family.</text>
</comment>
<dbReference type="GO" id="GO:0016020">
    <property type="term" value="C:membrane"/>
    <property type="evidence" value="ECO:0007669"/>
    <property type="project" value="TreeGrafter"/>
</dbReference>
<dbReference type="InterPro" id="IPR036291">
    <property type="entry name" value="NAD(P)-bd_dom_sf"/>
</dbReference>
<dbReference type="Gene3D" id="3.40.50.720">
    <property type="entry name" value="NAD(P)-binding Rossmann-like Domain"/>
    <property type="match status" value="1"/>
</dbReference>
<reference evidence="5" key="1">
    <citation type="journal article" date="2016" name="Front. Microbiol.">
        <title>Genome Sequence of the Piezophilic, Mesophilic Sulfate-Reducing Bacterium Desulfovibrio indicus J2T.</title>
        <authorList>
            <person name="Cao J."/>
            <person name="Maignien L."/>
            <person name="Shao Z."/>
            <person name="Alain K."/>
            <person name="Jebbar M."/>
        </authorList>
    </citation>
    <scope>NUCLEOTIDE SEQUENCE</scope>
    <source>
        <strain evidence="5">NBRC 103626</strain>
    </source>
</reference>
<dbReference type="InterPro" id="IPR057326">
    <property type="entry name" value="KR_dom"/>
</dbReference>
<evidence type="ECO:0000313" key="5">
    <source>
        <dbReference type="EMBL" id="GJD80478.1"/>
    </source>
</evidence>
<dbReference type="AlphaFoldDB" id="A0AA37MD06"/>
<gene>
    <name evidence="5" type="primary">sadH</name>
    <name evidence="5" type="ORF">NBEOAGPD_3719</name>
</gene>
<dbReference type="InterPro" id="IPR020904">
    <property type="entry name" value="Sc_DH/Rdtase_CS"/>
</dbReference>
<dbReference type="PRINTS" id="PR00080">
    <property type="entry name" value="SDRFAMILY"/>
</dbReference>
<protein>
    <submittedName>
        <fullName evidence="5">Oxidoreductase SadH</fullName>
    </submittedName>
</protein>
<proteinExistence type="inferred from homology"/>
<dbReference type="PANTHER" id="PTHR44196:SF1">
    <property type="entry name" value="DEHYDROGENASE_REDUCTASE SDR FAMILY MEMBER 7B"/>
    <property type="match status" value="1"/>
</dbReference>
<comment type="caution">
    <text evidence="5">The sequence shown here is derived from an EMBL/GenBank/DDBJ whole genome shotgun (WGS) entry which is preliminary data.</text>
</comment>
<dbReference type="SMART" id="SM00822">
    <property type="entry name" value="PKS_KR"/>
    <property type="match status" value="1"/>
</dbReference>
<evidence type="ECO:0000259" key="4">
    <source>
        <dbReference type="SMART" id="SM00822"/>
    </source>
</evidence>
<evidence type="ECO:0000256" key="1">
    <source>
        <dbReference type="ARBA" id="ARBA00006484"/>
    </source>
</evidence>
<dbReference type="Proteomes" id="UP001055108">
    <property type="component" value="Unassembled WGS sequence"/>
</dbReference>
<name>A0AA37MD06_9HYPH</name>